<evidence type="ECO:0000313" key="1">
    <source>
        <dbReference type="EMBL" id="KAF7843309.1"/>
    </source>
</evidence>
<dbReference type="EMBL" id="JAAIUW010000001">
    <property type="protein sequence ID" value="KAF7843309.1"/>
    <property type="molecule type" value="Genomic_DNA"/>
</dbReference>
<evidence type="ECO:0000313" key="2">
    <source>
        <dbReference type="Proteomes" id="UP000634136"/>
    </source>
</evidence>
<gene>
    <name evidence="1" type="ORF">G2W53_000214</name>
</gene>
<comment type="caution">
    <text evidence="1">The sequence shown here is derived from an EMBL/GenBank/DDBJ whole genome shotgun (WGS) entry which is preliminary data.</text>
</comment>
<protein>
    <submittedName>
        <fullName evidence="1">Uncharacterized protein</fullName>
    </submittedName>
</protein>
<accession>A0A834XDK0</accession>
<reference evidence="1" key="1">
    <citation type="submission" date="2020-09" db="EMBL/GenBank/DDBJ databases">
        <title>Genome-Enabled Discovery of Anthraquinone Biosynthesis in Senna tora.</title>
        <authorList>
            <person name="Kang S.-H."/>
            <person name="Pandey R.P."/>
            <person name="Lee C.-M."/>
            <person name="Sim J.-S."/>
            <person name="Jeong J.-T."/>
            <person name="Choi B.-S."/>
            <person name="Jung M."/>
            <person name="Ginzburg D."/>
            <person name="Zhao K."/>
            <person name="Won S.Y."/>
            <person name="Oh T.-J."/>
            <person name="Yu Y."/>
            <person name="Kim N.-H."/>
            <person name="Lee O.R."/>
            <person name="Lee T.-H."/>
            <person name="Bashyal P."/>
            <person name="Kim T.-S."/>
            <person name="Lee W.-H."/>
            <person name="Kawkins C."/>
            <person name="Kim C.-K."/>
            <person name="Kim J.S."/>
            <person name="Ahn B.O."/>
            <person name="Rhee S.Y."/>
            <person name="Sohng J.K."/>
        </authorList>
    </citation>
    <scope>NUCLEOTIDE SEQUENCE</scope>
    <source>
        <tissue evidence="1">Leaf</tissue>
    </source>
</reference>
<dbReference type="AlphaFoldDB" id="A0A834XDK0"/>
<dbReference type="Proteomes" id="UP000634136">
    <property type="component" value="Unassembled WGS sequence"/>
</dbReference>
<organism evidence="1 2">
    <name type="scientific">Senna tora</name>
    <dbReference type="NCBI Taxonomy" id="362788"/>
    <lineage>
        <taxon>Eukaryota</taxon>
        <taxon>Viridiplantae</taxon>
        <taxon>Streptophyta</taxon>
        <taxon>Embryophyta</taxon>
        <taxon>Tracheophyta</taxon>
        <taxon>Spermatophyta</taxon>
        <taxon>Magnoliopsida</taxon>
        <taxon>eudicotyledons</taxon>
        <taxon>Gunneridae</taxon>
        <taxon>Pentapetalae</taxon>
        <taxon>rosids</taxon>
        <taxon>fabids</taxon>
        <taxon>Fabales</taxon>
        <taxon>Fabaceae</taxon>
        <taxon>Caesalpinioideae</taxon>
        <taxon>Cassia clade</taxon>
        <taxon>Senna</taxon>
    </lineage>
</organism>
<proteinExistence type="predicted"/>
<keyword evidence="2" id="KW-1185">Reference proteome</keyword>
<sequence>MAGCRTRNLKISAALPQELNGKLRQIMQIHGAPSTIFGEKG</sequence>
<name>A0A834XDK0_9FABA</name>